<protein>
    <submittedName>
        <fullName evidence="1">Uncharacterized protein</fullName>
    </submittedName>
</protein>
<gene>
    <name evidence="1" type="primary">LOC112273388</name>
</gene>
<organism evidence="1 2">
    <name type="scientific">Physcomitrium patens</name>
    <name type="common">Spreading-leaved earth moss</name>
    <name type="synonym">Physcomitrella patens</name>
    <dbReference type="NCBI Taxonomy" id="3218"/>
    <lineage>
        <taxon>Eukaryota</taxon>
        <taxon>Viridiplantae</taxon>
        <taxon>Streptophyta</taxon>
        <taxon>Embryophyta</taxon>
        <taxon>Bryophyta</taxon>
        <taxon>Bryophytina</taxon>
        <taxon>Bryopsida</taxon>
        <taxon>Funariidae</taxon>
        <taxon>Funariales</taxon>
        <taxon>Funariaceae</taxon>
        <taxon>Physcomitrium</taxon>
    </lineage>
</organism>
<evidence type="ECO:0000313" key="1">
    <source>
        <dbReference type="EnsemblPlants" id="Pp3c20_790V3.3"/>
    </source>
</evidence>
<name>A0A7I4C2J5_PHYPA</name>
<accession>A0A7I4C2J5</accession>
<dbReference type="EMBL" id="ABEU02000020">
    <property type="status" value="NOT_ANNOTATED_CDS"/>
    <property type="molecule type" value="Genomic_DNA"/>
</dbReference>
<reference evidence="1 2" key="2">
    <citation type="journal article" date="2018" name="Plant J.">
        <title>The Physcomitrella patens chromosome-scale assembly reveals moss genome structure and evolution.</title>
        <authorList>
            <person name="Lang D."/>
            <person name="Ullrich K.K."/>
            <person name="Murat F."/>
            <person name="Fuchs J."/>
            <person name="Jenkins J."/>
            <person name="Haas F.B."/>
            <person name="Piednoel M."/>
            <person name="Gundlach H."/>
            <person name="Van Bel M."/>
            <person name="Meyberg R."/>
            <person name="Vives C."/>
            <person name="Morata J."/>
            <person name="Symeonidi A."/>
            <person name="Hiss M."/>
            <person name="Muchero W."/>
            <person name="Kamisugi Y."/>
            <person name="Saleh O."/>
            <person name="Blanc G."/>
            <person name="Decker E.L."/>
            <person name="van Gessel N."/>
            <person name="Grimwood J."/>
            <person name="Hayes R.D."/>
            <person name="Graham S.W."/>
            <person name="Gunter L.E."/>
            <person name="McDaniel S.F."/>
            <person name="Hoernstein S.N.W."/>
            <person name="Larsson A."/>
            <person name="Li F.W."/>
            <person name="Perroud P.F."/>
            <person name="Phillips J."/>
            <person name="Ranjan P."/>
            <person name="Rokshar D.S."/>
            <person name="Rothfels C.J."/>
            <person name="Schneider L."/>
            <person name="Shu S."/>
            <person name="Stevenson D.W."/>
            <person name="Thummler F."/>
            <person name="Tillich M."/>
            <person name="Villarreal Aguilar J.C."/>
            <person name="Widiez T."/>
            <person name="Wong G.K."/>
            <person name="Wymore A."/>
            <person name="Zhang Y."/>
            <person name="Zimmer A.D."/>
            <person name="Quatrano R.S."/>
            <person name="Mayer K.F.X."/>
            <person name="Goodstein D."/>
            <person name="Casacuberta J.M."/>
            <person name="Vandepoele K."/>
            <person name="Reski R."/>
            <person name="Cuming A.C."/>
            <person name="Tuskan G.A."/>
            <person name="Maumus F."/>
            <person name="Salse J."/>
            <person name="Schmutz J."/>
            <person name="Rensing S.A."/>
        </authorList>
    </citation>
    <scope>NUCLEOTIDE SEQUENCE [LARGE SCALE GENOMIC DNA]</scope>
    <source>
        <strain evidence="1 2">cv. Gransden 2004</strain>
    </source>
</reference>
<keyword evidence="2" id="KW-1185">Reference proteome</keyword>
<reference evidence="1 2" key="1">
    <citation type="journal article" date="2008" name="Science">
        <title>The Physcomitrella genome reveals evolutionary insights into the conquest of land by plants.</title>
        <authorList>
            <person name="Rensing S."/>
            <person name="Lang D."/>
            <person name="Zimmer A."/>
            <person name="Terry A."/>
            <person name="Salamov A."/>
            <person name="Shapiro H."/>
            <person name="Nishiyama T."/>
            <person name="Perroud P.-F."/>
            <person name="Lindquist E."/>
            <person name="Kamisugi Y."/>
            <person name="Tanahashi T."/>
            <person name="Sakakibara K."/>
            <person name="Fujita T."/>
            <person name="Oishi K."/>
            <person name="Shin-I T."/>
            <person name="Kuroki Y."/>
            <person name="Toyoda A."/>
            <person name="Suzuki Y."/>
            <person name="Hashimoto A."/>
            <person name="Yamaguchi K."/>
            <person name="Sugano A."/>
            <person name="Kohara Y."/>
            <person name="Fujiyama A."/>
            <person name="Anterola A."/>
            <person name="Aoki S."/>
            <person name="Ashton N."/>
            <person name="Barbazuk W.B."/>
            <person name="Barker E."/>
            <person name="Bennetzen J."/>
            <person name="Bezanilla M."/>
            <person name="Blankenship R."/>
            <person name="Cho S.H."/>
            <person name="Dutcher S."/>
            <person name="Estelle M."/>
            <person name="Fawcett J.A."/>
            <person name="Gundlach H."/>
            <person name="Hanada K."/>
            <person name="Heyl A."/>
            <person name="Hicks K.A."/>
            <person name="Hugh J."/>
            <person name="Lohr M."/>
            <person name="Mayer K."/>
            <person name="Melkozernov A."/>
            <person name="Murata T."/>
            <person name="Nelson D."/>
            <person name="Pils B."/>
            <person name="Prigge M."/>
            <person name="Reiss B."/>
            <person name="Renner T."/>
            <person name="Rombauts S."/>
            <person name="Rushton P."/>
            <person name="Sanderfoot A."/>
            <person name="Schween G."/>
            <person name="Shiu S.-H."/>
            <person name="Stueber K."/>
            <person name="Theodoulou F.L."/>
            <person name="Tu H."/>
            <person name="Van de Peer Y."/>
            <person name="Verrier P.J."/>
            <person name="Waters E."/>
            <person name="Wood A."/>
            <person name="Yang L."/>
            <person name="Cove D."/>
            <person name="Cuming A."/>
            <person name="Hasebe M."/>
            <person name="Lucas S."/>
            <person name="Mishler D.B."/>
            <person name="Reski R."/>
            <person name="Grigoriev I."/>
            <person name="Quatrano R.S."/>
            <person name="Boore J.L."/>
        </authorList>
    </citation>
    <scope>NUCLEOTIDE SEQUENCE [LARGE SCALE GENOMIC DNA]</scope>
    <source>
        <strain evidence="1 2">cv. Gransden 2004</strain>
    </source>
</reference>
<dbReference type="EnsemblPlants" id="Pp3c20_790V3.3">
    <property type="protein sequence ID" value="Pp3c20_790V3.3"/>
    <property type="gene ID" value="Pp3c20_790"/>
</dbReference>
<proteinExistence type="predicted"/>
<sequence length="62" mass="6836">MEDQQCHGFNSLQRLSPSSSALVIMPPLSNDQNRCEKALTGNTTDQANGVADKVFRMCAFFN</sequence>
<dbReference type="AlphaFoldDB" id="A0A7I4C2J5"/>
<dbReference type="Gramene" id="Pp3c20_790V3.3">
    <property type="protein sequence ID" value="Pp3c20_790V3.3"/>
    <property type="gene ID" value="Pp3c20_790"/>
</dbReference>
<evidence type="ECO:0000313" key="2">
    <source>
        <dbReference type="Proteomes" id="UP000006727"/>
    </source>
</evidence>
<reference evidence="1" key="3">
    <citation type="submission" date="2020-12" db="UniProtKB">
        <authorList>
            <consortium name="EnsemblPlants"/>
        </authorList>
    </citation>
    <scope>IDENTIFICATION</scope>
</reference>
<dbReference type="Proteomes" id="UP000006727">
    <property type="component" value="Chromosome 20"/>
</dbReference>